<evidence type="ECO:0000256" key="1">
    <source>
        <dbReference type="SAM" id="MobiDB-lite"/>
    </source>
</evidence>
<name>A0A2L1FFY1_9BACI</name>
<protein>
    <submittedName>
        <fullName evidence="2">Uncharacterized protein</fullName>
    </submittedName>
</protein>
<feature type="compositionally biased region" description="Low complexity" evidence="1">
    <location>
        <begin position="87"/>
        <end position="100"/>
    </location>
</feature>
<keyword evidence="3" id="KW-1185">Reference proteome</keyword>
<accession>A0A2S1M0F6</accession>
<dbReference type="Proteomes" id="UP000036202">
    <property type="component" value="Plasmid pbeh5"/>
</dbReference>
<geneLocation type="plasmid" evidence="3">
    <name>pbeh5</name>
</geneLocation>
<dbReference type="KEGG" id="beo:BEH_26210"/>
<dbReference type="OrthoDB" id="2882577at2"/>
<evidence type="ECO:0000313" key="2">
    <source>
        <dbReference type="EMBL" id="AWG44850.1"/>
    </source>
</evidence>
<evidence type="ECO:0000313" key="3">
    <source>
        <dbReference type="Proteomes" id="UP000036202"/>
    </source>
</evidence>
<gene>
    <name evidence="2" type="ORF">BEH_26210</name>
</gene>
<dbReference type="RefSeq" id="WP_063592779.1">
    <property type="nucleotide sequence ID" value="NZ_CP015327.1"/>
</dbReference>
<dbReference type="EMBL" id="CP015327">
    <property type="protein sequence ID" value="AWG44850.1"/>
    <property type="molecule type" value="Genomic_DNA"/>
</dbReference>
<feature type="region of interest" description="Disordered" evidence="1">
    <location>
        <begin position="66"/>
        <end position="104"/>
    </location>
</feature>
<dbReference type="AlphaFoldDB" id="A0A2L1FFY1"/>
<sequence length="117" mass="13489">MKRWNKQNKEKFPFKAQEKANSGVDLLIKVLYQDDGYYVVRIKQLSSNWEALAFDLYQKLVEEESVGIEEGEEKTEEEEPEDELVQTTSSDQTKTSTSSEKSSKNMQAYGLLVVDIQ</sequence>
<feature type="compositionally biased region" description="Acidic residues" evidence="1">
    <location>
        <begin position="66"/>
        <end position="84"/>
    </location>
</feature>
<proteinExistence type="predicted"/>
<accession>A0A2L1FFY1</accession>
<organism evidence="2 3">
    <name type="scientific">Priestia filamentosa</name>
    <dbReference type="NCBI Taxonomy" id="1402861"/>
    <lineage>
        <taxon>Bacteria</taxon>
        <taxon>Bacillati</taxon>
        <taxon>Bacillota</taxon>
        <taxon>Bacilli</taxon>
        <taxon>Bacillales</taxon>
        <taxon>Bacillaceae</taxon>
        <taxon>Priestia</taxon>
    </lineage>
</organism>
<reference evidence="2 3" key="1">
    <citation type="journal article" date="2015" name="PLoS ONE">
        <title>Genome Sequence of Bacillus endophyticus and Analysis of Its Companion Mechanism in the Ketogulonigenium vulgare-Bacillus Strain Consortium.</title>
        <authorList>
            <person name="Jia N."/>
            <person name="Du J."/>
            <person name="Ding M.Z."/>
            <person name="Gao F."/>
            <person name="Yuan Y.J."/>
        </authorList>
    </citation>
    <scope>NUCLEOTIDE SEQUENCE [LARGE SCALE GENOMIC DNA]</scope>
    <source>
        <strain evidence="2 3">Hbe603</strain>
        <plasmid evidence="3">pbeh5</plasmid>
    </source>
</reference>
<keyword evidence="2" id="KW-0614">Plasmid</keyword>